<dbReference type="InterPro" id="IPR037396">
    <property type="entry name" value="FMN_HAD"/>
</dbReference>
<gene>
    <name evidence="10" type="ORF">CUT44_30135</name>
</gene>
<sequence length="411" mass="43409">MSDTSGPDAADTADTAGTTGTPGLTGENFGAYQSKLYLNGLGGQLPPFTTDFTALEDSVRERLEPGPFRYVAGSAGSGATARANRAAFDAWRLVPRMLRDATVRDLRTTVLGTDMPAPVLLAPIGVQSIIHPDGELATARAAAALGVPTVLSTASSHTIEDVAAASGDGPRWYQLYWPNDDEVCVSILNRAKAAGFTTLVVTLDTWTLAWRPHDLDLSYLPFVRGVGTAIPFSDPAFLAGLEKSPEEDLISAVLRWVPMFTGTDRSWDRLPFLRDHWDGPIVLKGIQHPDDARRAAAAGMDGIVVSNHGGRQVDGAVASLEMLPEIAAAVGDRTEVLFDSGVRTGSDVLKALALGAKAVLLGRPYAYGLAHGGEDGVRHVLSGLLADLDLTLGLSGHRSPAELSPESLRRA</sequence>
<keyword evidence="11" id="KW-1185">Reference proteome</keyword>
<feature type="active site" description="Proton acceptor" evidence="6">
    <location>
        <position position="308"/>
    </location>
</feature>
<feature type="region of interest" description="Disordered" evidence="8">
    <location>
        <begin position="1"/>
        <end position="25"/>
    </location>
</feature>
<evidence type="ECO:0000256" key="3">
    <source>
        <dbReference type="ARBA" id="ARBA00022643"/>
    </source>
</evidence>
<feature type="binding site" evidence="7">
    <location>
        <position position="202"/>
    </location>
    <ligand>
        <name>FMN</name>
        <dbReference type="ChEBI" id="CHEBI:58210"/>
    </ligand>
</feature>
<comment type="cofactor">
    <cofactor evidence="1">
        <name>FMN</name>
        <dbReference type="ChEBI" id="CHEBI:58210"/>
    </cofactor>
</comment>
<feature type="binding site" evidence="7">
    <location>
        <position position="308"/>
    </location>
    <ligand>
        <name>glyoxylate</name>
        <dbReference type="ChEBI" id="CHEBI:36655"/>
    </ligand>
</feature>
<dbReference type="SUPFAM" id="SSF51395">
    <property type="entry name" value="FMN-linked oxidoreductases"/>
    <property type="match status" value="1"/>
</dbReference>
<dbReference type="CDD" id="cd03332">
    <property type="entry name" value="LMO_FMN"/>
    <property type="match status" value="1"/>
</dbReference>
<dbReference type="InterPro" id="IPR008259">
    <property type="entry name" value="FMN_hydac_DH_AS"/>
</dbReference>
<dbReference type="GO" id="GO:0016491">
    <property type="term" value="F:oxidoreductase activity"/>
    <property type="evidence" value="ECO:0007669"/>
    <property type="project" value="UniProtKB-KW"/>
</dbReference>
<keyword evidence="3 7" id="KW-0288">FMN</keyword>
<dbReference type="InterPro" id="IPR037350">
    <property type="entry name" value="LMO_FMN"/>
</dbReference>
<dbReference type="RefSeq" id="WP_100205085.1">
    <property type="nucleotide sequence ID" value="NZ_PGGW01000069.1"/>
</dbReference>
<dbReference type="InterPro" id="IPR013785">
    <property type="entry name" value="Aldolase_TIM"/>
</dbReference>
<evidence type="ECO:0000256" key="2">
    <source>
        <dbReference type="ARBA" id="ARBA00022630"/>
    </source>
</evidence>
<feature type="binding site" evidence="7">
    <location>
        <begin position="123"/>
        <end position="125"/>
    </location>
    <ligand>
        <name>FMN</name>
        <dbReference type="ChEBI" id="CHEBI:58210"/>
    </ligand>
</feature>
<evidence type="ECO:0000256" key="1">
    <source>
        <dbReference type="ARBA" id="ARBA00001917"/>
    </source>
</evidence>
<feature type="binding site" evidence="7">
    <location>
        <begin position="339"/>
        <end position="343"/>
    </location>
    <ligand>
        <name>FMN</name>
        <dbReference type="ChEBI" id="CHEBI:58210"/>
    </ligand>
</feature>
<feature type="binding site" evidence="7">
    <location>
        <position position="311"/>
    </location>
    <ligand>
        <name>glyoxylate</name>
        <dbReference type="ChEBI" id="CHEBI:36655"/>
    </ligand>
</feature>
<accession>A0A2M8LRA7</accession>
<feature type="binding site" evidence="7">
    <location>
        <position position="174"/>
    </location>
    <ligand>
        <name>FMN</name>
        <dbReference type="ChEBI" id="CHEBI:58210"/>
    </ligand>
</feature>
<keyword evidence="4" id="KW-0560">Oxidoreductase</keyword>
<evidence type="ECO:0000259" key="9">
    <source>
        <dbReference type="PROSITE" id="PS51349"/>
    </source>
</evidence>
<feature type="binding site" evidence="7">
    <location>
        <position position="211"/>
    </location>
    <ligand>
        <name>glyoxylate</name>
        <dbReference type="ChEBI" id="CHEBI:36655"/>
    </ligand>
</feature>
<dbReference type="PROSITE" id="PS00557">
    <property type="entry name" value="FMN_HYDROXY_ACID_DH_1"/>
    <property type="match status" value="1"/>
</dbReference>
<dbReference type="AlphaFoldDB" id="A0A2M8LRA7"/>
<dbReference type="Pfam" id="PF01070">
    <property type="entry name" value="FMN_dh"/>
    <property type="match status" value="1"/>
</dbReference>
<dbReference type="PANTHER" id="PTHR10578">
    <property type="entry name" value="S -2-HYDROXY-ACID OXIDASE-RELATED"/>
    <property type="match status" value="1"/>
</dbReference>
<name>A0A2M8LRA7_9ACTN</name>
<reference evidence="10 11" key="1">
    <citation type="submission" date="2017-11" db="EMBL/GenBank/DDBJ databases">
        <title>Streptomyces carmine sp. nov., a novel actinomycete isolated from Sophora alopecuroides in Xinjiang, China.</title>
        <authorList>
            <person name="Wang Y."/>
            <person name="Luo X."/>
            <person name="Wan C."/>
            <person name="Zhang L."/>
        </authorList>
    </citation>
    <scope>NUCLEOTIDE SEQUENCE [LARGE SCALE GENOMIC DNA]</scope>
    <source>
        <strain evidence="10 11">TRM SA0054</strain>
    </source>
</reference>
<keyword evidence="2 7" id="KW-0285">Flavoprotein</keyword>
<feature type="binding site" evidence="7">
    <location>
        <position position="176"/>
    </location>
    <ligand>
        <name>glyoxylate</name>
        <dbReference type="ChEBI" id="CHEBI:36655"/>
    </ligand>
</feature>
<dbReference type="EMBL" id="PGGW01000069">
    <property type="protein sequence ID" value="PJE94475.1"/>
    <property type="molecule type" value="Genomic_DNA"/>
</dbReference>
<evidence type="ECO:0000313" key="10">
    <source>
        <dbReference type="EMBL" id="PJE94475.1"/>
    </source>
</evidence>
<evidence type="ECO:0000256" key="4">
    <source>
        <dbReference type="ARBA" id="ARBA00023002"/>
    </source>
</evidence>
<dbReference type="Gene3D" id="3.20.20.70">
    <property type="entry name" value="Aldolase class I"/>
    <property type="match status" value="1"/>
</dbReference>
<dbReference type="InterPro" id="IPR012133">
    <property type="entry name" value="Alpha-hydoxy_acid_DH_FMN"/>
</dbReference>
<evidence type="ECO:0000313" key="11">
    <source>
        <dbReference type="Proteomes" id="UP000230407"/>
    </source>
</evidence>
<feature type="binding site" evidence="7">
    <location>
        <begin position="362"/>
        <end position="363"/>
    </location>
    <ligand>
        <name>FMN</name>
        <dbReference type="ChEBI" id="CHEBI:58210"/>
    </ligand>
</feature>
<dbReference type="Proteomes" id="UP000230407">
    <property type="component" value="Unassembled WGS sequence"/>
</dbReference>
<proteinExistence type="inferred from homology"/>
<feature type="domain" description="FMN hydroxy acid dehydrogenase" evidence="9">
    <location>
        <begin position="44"/>
        <end position="411"/>
    </location>
</feature>
<dbReference type="PANTHER" id="PTHR10578:SF143">
    <property type="entry name" value="FMN-DEPENDENT ALPHA-HYDROXY ACID DEHYDROGENASE PB1A11.03"/>
    <property type="match status" value="1"/>
</dbReference>
<comment type="caution">
    <text evidence="10">The sequence shown here is derived from an EMBL/GenBank/DDBJ whole genome shotgun (WGS) entry which is preliminary data.</text>
</comment>
<protein>
    <submittedName>
        <fullName evidence="10">Alpha-hydroxy-acid oxidizing enzyme</fullName>
    </submittedName>
</protein>
<dbReference type="FunFam" id="3.20.20.70:FF:000132">
    <property type="entry name" value="FMN dependent dehydrogenase"/>
    <property type="match status" value="1"/>
</dbReference>
<organism evidence="10 11">
    <name type="scientific">Streptomyces carminius</name>
    <dbReference type="NCBI Taxonomy" id="2665496"/>
    <lineage>
        <taxon>Bacteria</taxon>
        <taxon>Bacillati</taxon>
        <taxon>Actinomycetota</taxon>
        <taxon>Actinomycetes</taxon>
        <taxon>Kitasatosporales</taxon>
        <taxon>Streptomycetaceae</taxon>
        <taxon>Streptomyces</taxon>
    </lineage>
</organism>
<evidence type="ECO:0000256" key="8">
    <source>
        <dbReference type="SAM" id="MobiDB-lite"/>
    </source>
</evidence>
<feature type="binding site" evidence="7">
    <location>
        <position position="152"/>
    </location>
    <ligand>
        <name>FMN</name>
        <dbReference type="ChEBI" id="CHEBI:58210"/>
    </ligand>
</feature>
<comment type="similarity">
    <text evidence="5">Belongs to the FMN-dependent alpha-hydroxy acid dehydrogenase family.</text>
</comment>
<dbReference type="GO" id="GO:0010181">
    <property type="term" value="F:FMN binding"/>
    <property type="evidence" value="ECO:0007669"/>
    <property type="project" value="InterPro"/>
</dbReference>
<evidence type="ECO:0000256" key="7">
    <source>
        <dbReference type="PIRSR" id="PIRSR000138-2"/>
    </source>
</evidence>
<dbReference type="InterPro" id="IPR000262">
    <property type="entry name" value="FMN-dep_DH"/>
</dbReference>
<feature type="binding site" evidence="7">
    <location>
        <position position="284"/>
    </location>
    <ligand>
        <name>FMN</name>
        <dbReference type="ChEBI" id="CHEBI:58210"/>
    </ligand>
</feature>
<feature type="compositionally biased region" description="Low complexity" evidence="8">
    <location>
        <begin position="1"/>
        <end position="22"/>
    </location>
</feature>
<evidence type="ECO:0000256" key="5">
    <source>
        <dbReference type="ARBA" id="ARBA00024042"/>
    </source>
</evidence>
<dbReference type="PIRSF" id="PIRSF000138">
    <property type="entry name" value="Al-hdrx_acd_dh"/>
    <property type="match status" value="1"/>
</dbReference>
<evidence type="ECO:0000256" key="6">
    <source>
        <dbReference type="PIRSR" id="PIRSR000138-1"/>
    </source>
</evidence>
<feature type="binding site" evidence="7">
    <location>
        <position position="70"/>
    </location>
    <ligand>
        <name>glyoxylate</name>
        <dbReference type="ChEBI" id="CHEBI:36655"/>
    </ligand>
</feature>
<dbReference type="PROSITE" id="PS51349">
    <property type="entry name" value="FMN_HYDROXY_ACID_DH_2"/>
    <property type="match status" value="1"/>
</dbReference>
<feature type="binding site" evidence="7">
    <location>
        <position position="306"/>
    </location>
    <ligand>
        <name>FMN</name>
        <dbReference type="ChEBI" id="CHEBI:58210"/>
    </ligand>
</feature>